<sequence>MPSQQQYNPQFNNSSRMQGQGQRGQRDNVVGNVITNSPVVHDHFHQVSNALAQLSPAQIEQLASQLNSKATCQTPSINEAHGVNYASTSADLFNSNILPLPLPNTTSSPIPVQNPFPTNNDVLSDNSGSSVDSDITIPVTTNRPKRNIRAPSYLADYHCNLVHDLPTVS</sequence>
<evidence type="ECO:0000256" key="1">
    <source>
        <dbReference type="SAM" id="MobiDB-lite"/>
    </source>
</evidence>
<dbReference type="Gramene" id="Al_scaffold_0003_1748">
    <property type="protein sequence ID" value="Al_scaffold_0003_1748"/>
    <property type="gene ID" value="Al_scaffold_0003_1748"/>
</dbReference>
<keyword evidence="3" id="KW-1185">Reference proteome</keyword>
<protein>
    <submittedName>
        <fullName evidence="2">Predicted protein</fullName>
    </submittedName>
</protein>
<feature type="non-terminal residue" evidence="2">
    <location>
        <position position="169"/>
    </location>
</feature>
<dbReference type="Proteomes" id="UP000008694">
    <property type="component" value="Unassembled WGS sequence"/>
</dbReference>
<dbReference type="EMBL" id="GL348715">
    <property type="protein sequence ID" value="EFH61420.1"/>
    <property type="molecule type" value="Genomic_DNA"/>
</dbReference>
<accession>D7L659</accession>
<evidence type="ECO:0000313" key="3">
    <source>
        <dbReference type="Proteomes" id="UP000008694"/>
    </source>
</evidence>
<reference evidence="3" key="1">
    <citation type="journal article" date="2011" name="Nat. Genet.">
        <title>The Arabidopsis lyrata genome sequence and the basis of rapid genome size change.</title>
        <authorList>
            <person name="Hu T.T."/>
            <person name="Pattyn P."/>
            <person name="Bakker E.G."/>
            <person name="Cao J."/>
            <person name="Cheng J.-F."/>
            <person name="Clark R.M."/>
            <person name="Fahlgren N."/>
            <person name="Fawcett J.A."/>
            <person name="Grimwood J."/>
            <person name="Gundlach H."/>
            <person name="Haberer G."/>
            <person name="Hollister J.D."/>
            <person name="Ossowski S."/>
            <person name="Ottilar R.P."/>
            <person name="Salamov A.A."/>
            <person name="Schneeberger K."/>
            <person name="Spannagl M."/>
            <person name="Wang X."/>
            <person name="Yang L."/>
            <person name="Nasrallah M.E."/>
            <person name="Bergelson J."/>
            <person name="Carrington J.C."/>
            <person name="Gaut B.S."/>
            <person name="Schmutz J."/>
            <person name="Mayer K.F.X."/>
            <person name="Van de Peer Y."/>
            <person name="Grigoriev I.V."/>
            <person name="Nordborg M."/>
            <person name="Weigel D."/>
            <person name="Guo Y.-L."/>
        </authorList>
    </citation>
    <scope>NUCLEOTIDE SEQUENCE [LARGE SCALE GENOMIC DNA]</scope>
    <source>
        <strain evidence="3">cv. MN47</strain>
    </source>
</reference>
<evidence type="ECO:0000313" key="2">
    <source>
        <dbReference type="EMBL" id="EFH61420.1"/>
    </source>
</evidence>
<dbReference type="AlphaFoldDB" id="D7L659"/>
<name>D7L659_ARALL</name>
<feature type="compositionally biased region" description="Polar residues" evidence="1">
    <location>
        <begin position="1"/>
        <end position="15"/>
    </location>
</feature>
<feature type="region of interest" description="Disordered" evidence="1">
    <location>
        <begin position="1"/>
        <end position="25"/>
    </location>
</feature>
<dbReference type="HOGENOM" id="CLU_1582657_0_0_1"/>
<gene>
    <name evidence="2" type="ORF">ARALYDRAFT_672551</name>
</gene>
<organism evidence="3">
    <name type="scientific">Arabidopsis lyrata subsp. lyrata</name>
    <name type="common">Lyre-leaved rock-cress</name>
    <dbReference type="NCBI Taxonomy" id="81972"/>
    <lineage>
        <taxon>Eukaryota</taxon>
        <taxon>Viridiplantae</taxon>
        <taxon>Streptophyta</taxon>
        <taxon>Embryophyta</taxon>
        <taxon>Tracheophyta</taxon>
        <taxon>Spermatophyta</taxon>
        <taxon>Magnoliopsida</taxon>
        <taxon>eudicotyledons</taxon>
        <taxon>Gunneridae</taxon>
        <taxon>Pentapetalae</taxon>
        <taxon>rosids</taxon>
        <taxon>malvids</taxon>
        <taxon>Brassicales</taxon>
        <taxon>Brassicaceae</taxon>
        <taxon>Camelineae</taxon>
        <taxon>Arabidopsis</taxon>
    </lineage>
</organism>
<proteinExistence type="predicted"/>